<protein>
    <submittedName>
        <fullName evidence="7">Sulfate transporter</fullName>
    </submittedName>
</protein>
<dbReference type="PANTHER" id="PTHR11814">
    <property type="entry name" value="SULFATE TRANSPORTER"/>
    <property type="match status" value="1"/>
</dbReference>
<dbReference type="GO" id="GO:0055085">
    <property type="term" value="P:transmembrane transport"/>
    <property type="evidence" value="ECO:0007669"/>
    <property type="project" value="InterPro"/>
</dbReference>
<evidence type="ECO:0000256" key="3">
    <source>
        <dbReference type="ARBA" id="ARBA00022989"/>
    </source>
</evidence>
<dbReference type="InterPro" id="IPR011547">
    <property type="entry name" value="SLC26A/SulP_dom"/>
</dbReference>
<name>A0A1R4HG16_9GAMM</name>
<dbReference type="AlphaFoldDB" id="A0A1R4HG16"/>
<keyword evidence="2 5" id="KW-0812">Transmembrane</keyword>
<feature type="transmembrane region" description="Helical" evidence="5">
    <location>
        <begin position="265"/>
        <end position="283"/>
    </location>
</feature>
<dbReference type="Proteomes" id="UP000195442">
    <property type="component" value="Unassembled WGS sequence"/>
</dbReference>
<feature type="transmembrane region" description="Helical" evidence="5">
    <location>
        <begin position="214"/>
        <end position="234"/>
    </location>
</feature>
<organism evidence="7 8">
    <name type="scientific">Crenothrix polyspora</name>
    <dbReference type="NCBI Taxonomy" id="360316"/>
    <lineage>
        <taxon>Bacteria</taxon>
        <taxon>Pseudomonadati</taxon>
        <taxon>Pseudomonadota</taxon>
        <taxon>Gammaproteobacteria</taxon>
        <taxon>Methylococcales</taxon>
        <taxon>Crenotrichaceae</taxon>
        <taxon>Crenothrix</taxon>
    </lineage>
</organism>
<keyword evidence="3 5" id="KW-1133">Transmembrane helix</keyword>
<dbReference type="GO" id="GO:0016020">
    <property type="term" value="C:membrane"/>
    <property type="evidence" value="ECO:0007669"/>
    <property type="project" value="UniProtKB-SubCell"/>
</dbReference>
<gene>
    <name evidence="7" type="ORF">CRENPOLYSF2_4280003</name>
</gene>
<feature type="transmembrane region" description="Helical" evidence="5">
    <location>
        <begin position="139"/>
        <end position="160"/>
    </location>
</feature>
<feature type="transmembrane region" description="Helical" evidence="5">
    <location>
        <begin position="107"/>
        <end position="127"/>
    </location>
</feature>
<feature type="domain" description="SLC26A/SulP transporter" evidence="6">
    <location>
        <begin position="33"/>
        <end position="402"/>
    </location>
</feature>
<evidence type="ECO:0000256" key="5">
    <source>
        <dbReference type="SAM" id="Phobius"/>
    </source>
</evidence>
<feature type="transmembrane region" description="Helical" evidence="5">
    <location>
        <begin position="180"/>
        <end position="202"/>
    </location>
</feature>
<reference evidence="8" key="1">
    <citation type="submission" date="2017-02" db="EMBL/GenBank/DDBJ databases">
        <authorList>
            <person name="Daims H."/>
        </authorList>
    </citation>
    <scope>NUCLEOTIDE SEQUENCE [LARGE SCALE GENOMIC DNA]</scope>
</reference>
<feature type="transmembrane region" description="Helical" evidence="5">
    <location>
        <begin position="351"/>
        <end position="377"/>
    </location>
</feature>
<dbReference type="EMBL" id="FUKJ01000366">
    <property type="protein sequence ID" value="SJM94810.1"/>
    <property type="molecule type" value="Genomic_DNA"/>
</dbReference>
<feature type="transmembrane region" description="Helical" evidence="5">
    <location>
        <begin position="36"/>
        <end position="57"/>
    </location>
</feature>
<accession>A0A1R4HG16</accession>
<dbReference type="OrthoDB" id="9769739at2"/>
<feature type="transmembrane region" description="Helical" evidence="5">
    <location>
        <begin position="397"/>
        <end position="426"/>
    </location>
</feature>
<proteinExistence type="predicted"/>
<evidence type="ECO:0000256" key="1">
    <source>
        <dbReference type="ARBA" id="ARBA00004141"/>
    </source>
</evidence>
<feature type="transmembrane region" description="Helical" evidence="5">
    <location>
        <begin position="63"/>
        <end position="80"/>
    </location>
</feature>
<evidence type="ECO:0000313" key="7">
    <source>
        <dbReference type="EMBL" id="SJM94810.1"/>
    </source>
</evidence>
<dbReference type="Pfam" id="PF00916">
    <property type="entry name" value="Sulfate_transp"/>
    <property type="match status" value="1"/>
</dbReference>
<comment type="subcellular location">
    <subcellularLocation>
        <location evidence="1">Membrane</location>
        <topology evidence="1">Multi-pass membrane protein</topology>
    </subcellularLocation>
</comment>
<evidence type="ECO:0000313" key="8">
    <source>
        <dbReference type="Proteomes" id="UP000195442"/>
    </source>
</evidence>
<dbReference type="InterPro" id="IPR001902">
    <property type="entry name" value="SLC26A/SulP_fam"/>
</dbReference>
<sequence>MKNSKLRRLKYFMNPIDGRYEDLMTGNIAQNIFKDLMAGLVVAMVAIPLAMGFAMASGLRPEQGIVGGAVAGLIGALFGGSKYQVYGPTAAFIPVIAGLMATYDHRFLVLVSFVAAFFLMLSGLFHFGKIVEKVPHSIVVGFTIGIAFVIAFSQVGEIMGSTEKVAYGIVNQVKFVLDKFAVANIYAVAIALITFAMCKIFIKISPFIPGPLVALGFGFIAAKTFWAGKGIILIKDKYGSIPTDFGVITPPQLDFAFTGQVVFDLIYYASAIYIVAAIESLLCSRMADKMANNTGQPFNPNKELWGQGMVNFMTPLFNGFPHTGALARTSVNIRLGAISPLAGIAKFTFKLLLAAFLATYLEQVPMACIGGILLYVASGMVKLKEIKEVLAMNKFHIALMLYTAVMVPVTSFMPAVLTAIVAYFVLGRFFDKDHAHQHDEFQDPDFN</sequence>
<evidence type="ECO:0000256" key="4">
    <source>
        <dbReference type="ARBA" id="ARBA00023136"/>
    </source>
</evidence>
<evidence type="ECO:0000259" key="6">
    <source>
        <dbReference type="Pfam" id="PF00916"/>
    </source>
</evidence>
<keyword evidence="8" id="KW-1185">Reference proteome</keyword>
<evidence type="ECO:0000256" key="2">
    <source>
        <dbReference type="ARBA" id="ARBA00022692"/>
    </source>
</evidence>
<keyword evidence="4 5" id="KW-0472">Membrane</keyword>